<feature type="region of interest" description="Disordered" evidence="7">
    <location>
        <begin position="663"/>
        <end position="691"/>
    </location>
</feature>
<dbReference type="SUPFAM" id="SSF109604">
    <property type="entry name" value="HD-domain/PDEase-like"/>
    <property type="match status" value="1"/>
</dbReference>
<dbReference type="GO" id="GO:0046872">
    <property type="term" value="F:metal ion binding"/>
    <property type="evidence" value="ECO:0007669"/>
    <property type="project" value="UniProtKB-KW"/>
</dbReference>
<keyword evidence="1 5" id="KW-0479">Metal-binding</keyword>
<feature type="active site" description="Proton donor" evidence="3">
    <location>
        <position position="528"/>
    </location>
</feature>
<feature type="binding site" evidence="5">
    <location>
        <position position="569"/>
    </location>
    <ligand>
        <name>Zn(2+)</name>
        <dbReference type="ChEBI" id="CHEBI:29105"/>
        <label>1</label>
    </ligand>
</feature>
<comment type="caution">
    <text evidence="9">The sequence shown here is derived from an EMBL/GenBank/DDBJ whole genome shotgun (WGS) entry which is preliminary data.</text>
</comment>
<evidence type="ECO:0000256" key="4">
    <source>
        <dbReference type="PIRSR" id="PIRSR623088-2"/>
    </source>
</evidence>
<reference evidence="9 10" key="1">
    <citation type="journal article" date="2024" name="Nat. Commun.">
        <title>Phylogenomics reveals the evolutionary origins of lichenization in chlorophyte algae.</title>
        <authorList>
            <person name="Puginier C."/>
            <person name="Libourel C."/>
            <person name="Otte J."/>
            <person name="Skaloud P."/>
            <person name="Haon M."/>
            <person name="Grisel S."/>
            <person name="Petersen M."/>
            <person name="Berrin J.G."/>
            <person name="Delaux P.M."/>
            <person name="Dal Grande F."/>
            <person name="Keller J."/>
        </authorList>
    </citation>
    <scope>NUCLEOTIDE SEQUENCE [LARGE SCALE GENOMIC DNA]</scope>
    <source>
        <strain evidence="9 10">SAG 2145</strain>
    </source>
</reference>
<organism evidence="9 10">
    <name type="scientific">Apatococcus lobatus</name>
    <dbReference type="NCBI Taxonomy" id="904363"/>
    <lineage>
        <taxon>Eukaryota</taxon>
        <taxon>Viridiplantae</taxon>
        <taxon>Chlorophyta</taxon>
        <taxon>core chlorophytes</taxon>
        <taxon>Trebouxiophyceae</taxon>
        <taxon>Chlorellales</taxon>
        <taxon>Chlorellaceae</taxon>
        <taxon>Apatococcus</taxon>
    </lineage>
</organism>
<evidence type="ECO:0000256" key="3">
    <source>
        <dbReference type="PIRSR" id="PIRSR623088-1"/>
    </source>
</evidence>
<proteinExistence type="predicted"/>
<dbReference type="InterPro" id="IPR003607">
    <property type="entry name" value="HD/PDEase_dom"/>
</dbReference>
<keyword evidence="2" id="KW-0378">Hydrolase</keyword>
<feature type="binding site" evidence="4">
    <location>
        <position position="570"/>
    </location>
    <ligand>
        <name>AMP</name>
        <dbReference type="ChEBI" id="CHEBI:456215"/>
    </ligand>
</feature>
<dbReference type="GO" id="GO:0007165">
    <property type="term" value="P:signal transduction"/>
    <property type="evidence" value="ECO:0007669"/>
    <property type="project" value="InterPro"/>
</dbReference>
<protein>
    <recommendedName>
        <fullName evidence="8">PDEase domain-containing protein</fullName>
    </recommendedName>
</protein>
<dbReference type="AlphaFoldDB" id="A0AAW1QW54"/>
<keyword evidence="6" id="KW-0175">Coiled coil</keyword>
<feature type="binding site" evidence="4">
    <location>
        <position position="709"/>
    </location>
    <ligand>
        <name>AMP</name>
        <dbReference type="ChEBI" id="CHEBI:456215"/>
    </ligand>
</feature>
<dbReference type="GO" id="GO:0004114">
    <property type="term" value="F:3',5'-cyclic-nucleotide phosphodiesterase activity"/>
    <property type="evidence" value="ECO:0007669"/>
    <property type="project" value="InterPro"/>
</dbReference>
<feature type="binding site" evidence="5">
    <location>
        <position position="709"/>
    </location>
    <ligand>
        <name>Zn(2+)</name>
        <dbReference type="ChEBI" id="CHEBI:29105"/>
        <label>1</label>
    </ligand>
</feature>
<keyword evidence="10" id="KW-1185">Reference proteome</keyword>
<dbReference type="Gene3D" id="1.10.1300.10">
    <property type="entry name" value="3'5'-cyclic nucleotide phosphodiesterase, catalytic domain"/>
    <property type="match status" value="1"/>
</dbReference>
<dbReference type="InterPro" id="IPR036971">
    <property type="entry name" value="PDEase_catalytic_dom_sf"/>
</dbReference>
<gene>
    <name evidence="9" type="ORF">WJX74_001516</name>
</gene>
<evidence type="ECO:0000256" key="6">
    <source>
        <dbReference type="SAM" id="Coils"/>
    </source>
</evidence>
<dbReference type="PROSITE" id="PS51845">
    <property type="entry name" value="PDEASE_I_2"/>
    <property type="match status" value="1"/>
</dbReference>
<feature type="coiled-coil region" evidence="6">
    <location>
        <begin position="250"/>
        <end position="302"/>
    </location>
</feature>
<feature type="binding site" evidence="5">
    <location>
        <position position="532"/>
    </location>
    <ligand>
        <name>Zn(2+)</name>
        <dbReference type="ChEBI" id="CHEBI:29105"/>
        <label>1</label>
    </ligand>
</feature>
<dbReference type="EMBL" id="JALJOS010000023">
    <property type="protein sequence ID" value="KAK9825727.1"/>
    <property type="molecule type" value="Genomic_DNA"/>
</dbReference>
<dbReference type="InterPro" id="IPR023088">
    <property type="entry name" value="PDEase"/>
</dbReference>
<name>A0AAW1QW54_9CHLO</name>
<evidence type="ECO:0000259" key="8">
    <source>
        <dbReference type="PROSITE" id="PS51845"/>
    </source>
</evidence>
<dbReference type="CDD" id="cd00077">
    <property type="entry name" value="HDc"/>
    <property type="match status" value="1"/>
</dbReference>
<dbReference type="PANTHER" id="PTHR11347">
    <property type="entry name" value="CYCLIC NUCLEOTIDE PHOSPHODIESTERASE"/>
    <property type="match status" value="1"/>
</dbReference>
<accession>A0AAW1QW54</accession>
<evidence type="ECO:0000256" key="7">
    <source>
        <dbReference type="SAM" id="MobiDB-lite"/>
    </source>
</evidence>
<dbReference type="Proteomes" id="UP001438707">
    <property type="component" value="Unassembled WGS sequence"/>
</dbReference>
<feature type="binding site" evidence="4">
    <location>
        <position position="761"/>
    </location>
    <ligand>
        <name>AMP</name>
        <dbReference type="ChEBI" id="CHEBI:456215"/>
    </ligand>
</feature>
<evidence type="ECO:0000313" key="9">
    <source>
        <dbReference type="EMBL" id="KAK9825727.1"/>
    </source>
</evidence>
<evidence type="ECO:0000256" key="5">
    <source>
        <dbReference type="PIRSR" id="PIRSR623088-3"/>
    </source>
</evidence>
<feature type="binding site" evidence="5">
    <location>
        <position position="570"/>
    </location>
    <ligand>
        <name>Zn(2+)</name>
        <dbReference type="ChEBI" id="CHEBI:29105"/>
        <label>1</label>
    </ligand>
</feature>
<evidence type="ECO:0000256" key="2">
    <source>
        <dbReference type="ARBA" id="ARBA00022801"/>
    </source>
</evidence>
<evidence type="ECO:0000313" key="10">
    <source>
        <dbReference type="Proteomes" id="UP001438707"/>
    </source>
</evidence>
<feature type="domain" description="PDEase" evidence="8">
    <location>
        <begin position="452"/>
        <end position="822"/>
    </location>
</feature>
<dbReference type="InterPro" id="IPR002073">
    <property type="entry name" value="PDEase_catalytic_dom"/>
</dbReference>
<feature type="binding site" evidence="4">
    <location>
        <begin position="528"/>
        <end position="532"/>
    </location>
    <ligand>
        <name>AMP</name>
        <dbReference type="ChEBI" id="CHEBI:456215"/>
    </ligand>
</feature>
<dbReference type="Pfam" id="PF00233">
    <property type="entry name" value="PDEase_I"/>
    <property type="match status" value="1"/>
</dbReference>
<feature type="binding site" evidence="5">
    <location>
        <position position="570"/>
    </location>
    <ligand>
        <name>Zn(2+)</name>
        <dbReference type="ChEBI" id="CHEBI:29105"/>
        <label>2</label>
    </ligand>
</feature>
<sequence>MNIPCWVHCPKAGEPFCNVLWANKAAVTRFGRLLTSEERKALVSEYPQAAVEVCTAVMTKLYNHVVVNGENMSHRIDPKRSLKQMFTCIRPEETAANLSDGPFSVKIDGQPVRAVLSQLEDTFEDVNPDSIRASLMQKQSPIHSYLFDSQGRLLLANLKAVNKWHAKGVTDMTNFRLQDLLQKDGHEQPEAAASAIKAIFSDKRPNFRMILPDRTSTGSRKSVLYELWPATDAAAYQPAMLVNTLNVSQQKELEAQLEDAKEHLFRQNTELQAFNAQLQTHQEKLQAQQMALRAQLKQALQLARTPKTAVDTVTLADKAVSLLDSIIEGAMPELQDIMDIRNAMIHAVDFRQPLNLGDQLLKGAGLSTDVGQAMMDLLQGDQHSSAKRQAKILSARSNLGPKGLQPTRRTLSSFDNSRRLSRDVSVRFCGGSGEFALPQEQSSGSEESPHLVHTSIVPVTERLLQEASTSWTFDIFSLAASTNNMPMSTLAFYLIKGSGLVESLSISEHRLATFLCRVEAGYVDNPYHSRVHAAGVLQMMHLLMRNGLVQTGVLDSITELACYMAACCHDHGHLGLTNDFLIKSHHNLALTYNDISPLENFHAASSFQVLHSEPETNFTETISQELQSILRASFVELILSTDMKKHFSTISRFQAVPRCPAASRSPVVSGSHPPMPSKKAASNPPEDHFPRLTPEQKLLIIQVALKASDLGHLAASRQVHQQWTSHLTEEFFQQGDRERSLGMKISPLMDRNEKTGMIKSQVHIAIFAVVRRTNNPHSGVLKFFAASSMSTHVTHKTHNGLTQWSYCLHADKMYKSSLLLGTPPQLYAWLAGHVTAQQQKVHVPPVVAATMGAQKKSSMLSLASRAEAN</sequence>
<evidence type="ECO:0000256" key="1">
    <source>
        <dbReference type="ARBA" id="ARBA00022723"/>
    </source>
</evidence>
<dbReference type="PRINTS" id="PR00387">
    <property type="entry name" value="PDIESTERASE1"/>
</dbReference>